<dbReference type="Gene3D" id="2.160.20.80">
    <property type="entry name" value="E3 ubiquitin-protein ligase SopA"/>
    <property type="match status" value="1"/>
</dbReference>
<dbReference type="Pfam" id="PF00805">
    <property type="entry name" value="Pentapeptide"/>
    <property type="match status" value="1"/>
</dbReference>
<gene>
    <name evidence="1" type="ORF">GA0070213_10714</name>
</gene>
<accession>A0A1C5IRU3</accession>
<dbReference type="STRING" id="745366.GA0070213_10714"/>
<dbReference type="EMBL" id="FMDM01000007">
    <property type="protein sequence ID" value="SCG61087.1"/>
    <property type="molecule type" value="Genomic_DNA"/>
</dbReference>
<dbReference type="Proteomes" id="UP000199360">
    <property type="component" value="Unassembled WGS sequence"/>
</dbReference>
<dbReference type="SUPFAM" id="SSF141571">
    <property type="entry name" value="Pentapeptide repeat-like"/>
    <property type="match status" value="1"/>
</dbReference>
<evidence type="ECO:0000313" key="2">
    <source>
        <dbReference type="Proteomes" id="UP000199360"/>
    </source>
</evidence>
<name>A0A1C5IRU3_9ACTN</name>
<dbReference type="InterPro" id="IPR001646">
    <property type="entry name" value="5peptide_repeat"/>
</dbReference>
<keyword evidence="2" id="KW-1185">Reference proteome</keyword>
<proteinExistence type="predicted"/>
<dbReference type="RefSeq" id="WP_091063315.1">
    <property type="nucleotide sequence ID" value="NZ_FMDM01000007.1"/>
</dbReference>
<evidence type="ECO:0000313" key="1">
    <source>
        <dbReference type="EMBL" id="SCG61087.1"/>
    </source>
</evidence>
<dbReference type="AlphaFoldDB" id="A0A1C5IRU3"/>
<protein>
    <submittedName>
        <fullName evidence="1">Pentapeptide repeat-containing protein</fullName>
    </submittedName>
</protein>
<sequence>MTLYEEAVTFLESEGWSVPGESRSEVIRARRAAYADNSEHMTVWCPTVPDADDLHRREASLLQRFGEEARTPGAKFLLVESTQGLSTDFRRLAKHEFNVDIRVPIQFFDARFKWDDSPTSAMAGTAAQQLSRDGEAAARRRTPQPFQAVGTGQVGADLLAELAHRFDAERGWERPIVLVTAPAGFGKSVLFQSLFATLYANFQKAKKQLRRAYRPLPLLPDYAALASAPALGPMVDALLQTEVARPVKQPTFQWMLTRGFASWLLDGLDEVIAQDPDFFEYIREIVARPDNPTTPRILLCVRDSLLSSNQALRDFLAVAHEYVEEFRLLPWQPQSIRTFARIRLQDDDQRLLDILEAKPQLMRLCGTPYYAELLAERVALGQTDGIPDDYSEMNLVDDAVDAIMDREYKKEQLQESMVTRLDLLDIISDVAVAELENDNRGVPVHDIGELAEFVLPPDLSDTERERCTDAICQLPVFRAASEHQRVRFAQDVIFEHQIGIRAARYFAVNPVRFAQLLDCRPFPPDSFAIRVLCARIRELAAGEELLIRLAGATVTPTAFRNMLQVLLGLPDCDRLLTGAPLERQDLSGLTFANLSLARVSFRGANLESTRFQNCDMTGCDLSDATLHGTRFDACLPTLAEADFGQLTGFVSAEIDNRAAIEDVADFVRLLGADGRRERPFVGPCPTALQLRFLFLKFVRPDGHYRRDSLDEKGLLSGRRVVDPGSVLTGAVRAGFLTAIPKRRRYERTHSQLYADMVGFAQNLRVTPAIRSLLEDTCRVDGCAHVVQENATAAMD</sequence>
<dbReference type="OrthoDB" id="2579959at2"/>
<reference evidence="2" key="1">
    <citation type="submission" date="2016-06" db="EMBL/GenBank/DDBJ databases">
        <authorList>
            <person name="Varghese N."/>
            <person name="Submissions Spin"/>
        </authorList>
    </citation>
    <scope>NUCLEOTIDE SEQUENCE [LARGE SCALE GENOMIC DNA]</scope>
    <source>
        <strain evidence="2">DSM 45647</strain>
    </source>
</reference>
<organism evidence="1 2">
    <name type="scientific">Micromonospora humi</name>
    <dbReference type="NCBI Taxonomy" id="745366"/>
    <lineage>
        <taxon>Bacteria</taxon>
        <taxon>Bacillati</taxon>
        <taxon>Actinomycetota</taxon>
        <taxon>Actinomycetes</taxon>
        <taxon>Micromonosporales</taxon>
        <taxon>Micromonosporaceae</taxon>
        <taxon>Micromonospora</taxon>
    </lineage>
</organism>